<accession>A0AA39S0V9</accession>
<feature type="domain" description="BEACH-type PH" evidence="8">
    <location>
        <begin position="162"/>
        <end position="269"/>
    </location>
</feature>
<evidence type="ECO:0000256" key="3">
    <source>
        <dbReference type="ARBA" id="ARBA00022692"/>
    </source>
</evidence>
<feature type="domain" description="BEACH" evidence="7">
    <location>
        <begin position="242"/>
        <end position="312"/>
    </location>
</feature>
<evidence type="ECO:0000256" key="5">
    <source>
        <dbReference type="ARBA" id="ARBA00023136"/>
    </source>
</evidence>
<evidence type="ECO:0000313" key="10">
    <source>
        <dbReference type="Proteomes" id="UP001168877"/>
    </source>
</evidence>
<dbReference type="Pfam" id="PF01554">
    <property type="entry name" value="MatE"/>
    <property type="match status" value="1"/>
</dbReference>
<feature type="transmembrane region" description="Helical" evidence="6">
    <location>
        <begin position="213"/>
        <end position="236"/>
    </location>
</feature>
<reference evidence="9" key="1">
    <citation type="journal article" date="2022" name="Plant J.">
        <title>Strategies of tolerance reflected in two North American maple genomes.</title>
        <authorList>
            <person name="McEvoy S.L."/>
            <person name="Sezen U.U."/>
            <person name="Trouern-Trend A."/>
            <person name="McMahon S.M."/>
            <person name="Schaberg P.G."/>
            <person name="Yang J."/>
            <person name="Wegrzyn J.L."/>
            <person name="Swenson N.G."/>
        </authorList>
    </citation>
    <scope>NUCLEOTIDE SEQUENCE</scope>
    <source>
        <strain evidence="9">NS2018</strain>
    </source>
</reference>
<dbReference type="InterPro" id="IPR000409">
    <property type="entry name" value="BEACH_dom"/>
</dbReference>
<keyword evidence="5 6" id="KW-0472">Membrane</keyword>
<keyword evidence="3 6" id="KW-0812">Transmembrane</keyword>
<proteinExistence type="inferred from homology"/>
<dbReference type="Gene3D" id="1.10.1540.10">
    <property type="entry name" value="BEACH domain"/>
    <property type="match status" value="1"/>
</dbReference>
<evidence type="ECO:0000256" key="4">
    <source>
        <dbReference type="ARBA" id="ARBA00022989"/>
    </source>
</evidence>
<dbReference type="Gene3D" id="2.30.29.30">
    <property type="entry name" value="Pleckstrin-homology domain (PH domain)/Phosphotyrosine-binding domain (PTB)"/>
    <property type="match status" value="1"/>
</dbReference>
<evidence type="ECO:0000256" key="1">
    <source>
        <dbReference type="ARBA" id="ARBA00004141"/>
    </source>
</evidence>
<dbReference type="EMBL" id="JAUESC010000384">
    <property type="protein sequence ID" value="KAK0582769.1"/>
    <property type="molecule type" value="Genomic_DNA"/>
</dbReference>
<dbReference type="InterPro" id="IPR036372">
    <property type="entry name" value="BEACH_dom_sf"/>
</dbReference>
<evidence type="ECO:0000256" key="2">
    <source>
        <dbReference type="ARBA" id="ARBA00010199"/>
    </source>
</evidence>
<dbReference type="Proteomes" id="UP001168877">
    <property type="component" value="Unassembled WGS sequence"/>
</dbReference>
<dbReference type="AlphaFoldDB" id="A0AA39S0V9"/>
<evidence type="ECO:0000313" key="9">
    <source>
        <dbReference type="EMBL" id="KAK0582769.1"/>
    </source>
</evidence>
<feature type="transmembrane region" description="Helical" evidence="6">
    <location>
        <begin position="170"/>
        <end position="193"/>
    </location>
</feature>
<evidence type="ECO:0000259" key="8">
    <source>
        <dbReference type="PROSITE" id="PS51783"/>
    </source>
</evidence>
<name>A0AA39S0V9_ACESA</name>
<reference evidence="9" key="2">
    <citation type="submission" date="2023-06" db="EMBL/GenBank/DDBJ databases">
        <authorList>
            <person name="Swenson N.G."/>
            <person name="Wegrzyn J.L."/>
            <person name="Mcevoy S.L."/>
        </authorList>
    </citation>
    <scope>NUCLEOTIDE SEQUENCE</scope>
    <source>
        <strain evidence="9">NS2018</strain>
        <tissue evidence="9">Leaf</tissue>
    </source>
</reference>
<sequence>MQRQAGVITPSVGRGRGRTSVRVEVLEVVGADKIRNNNDMHLFEVLGLSSVELASAGVSISIFNIVSKLFNIPLLSVATFVAEDIAKNDINDSSGGFLMGRTLAVLMTMTLGTSMVAHQGSNAMAAHQICMQVRLAVSLLSDSLAASGKALVASYSSRGDFKTVKEITNFVLKIGVFTSVFLAVILGLSFGSLATVFTKDVKVLDIVTRCGCYIVYIFAICSSSLWSSWGLVRYLLRRSALELFMVNRSNFFFDFGSTEGRRNAYLAIVQARPPHLNNIYLATQYPVFPWILSDYSSKSLDLANPLTEIFQR</sequence>
<dbReference type="SUPFAM" id="SSF81837">
    <property type="entry name" value="BEACH domain"/>
    <property type="match status" value="1"/>
</dbReference>
<dbReference type="GO" id="GO:0015297">
    <property type="term" value="F:antiporter activity"/>
    <property type="evidence" value="ECO:0007669"/>
    <property type="project" value="InterPro"/>
</dbReference>
<gene>
    <name evidence="9" type="ORF">LWI29_029354</name>
</gene>
<keyword evidence="10" id="KW-1185">Reference proteome</keyword>
<dbReference type="PANTHER" id="PTHR42893:SF45">
    <property type="entry name" value="PROTEIN DETOXIFICATION 45, CHLOROPLASTIC"/>
    <property type="match status" value="1"/>
</dbReference>
<dbReference type="InterPro" id="IPR044644">
    <property type="entry name" value="DinF-like"/>
</dbReference>
<comment type="subcellular location">
    <subcellularLocation>
        <location evidence="1">Membrane</location>
        <topology evidence="1">Multi-pass membrane protein</topology>
    </subcellularLocation>
</comment>
<keyword evidence="4 6" id="KW-1133">Transmembrane helix</keyword>
<organism evidence="9 10">
    <name type="scientific">Acer saccharum</name>
    <name type="common">Sugar maple</name>
    <dbReference type="NCBI Taxonomy" id="4024"/>
    <lineage>
        <taxon>Eukaryota</taxon>
        <taxon>Viridiplantae</taxon>
        <taxon>Streptophyta</taxon>
        <taxon>Embryophyta</taxon>
        <taxon>Tracheophyta</taxon>
        <taxon>Spermatophyta</taxon>
        <taxon>Magnoliopsida</taxon>
        <taxon>eudicotyledons</taxon>
        <taxon>Gunneridae</taxon>
        <taxon>Pentapetalae</taxon>
        <taxon>rosids</taxon>
        <taxon>malvids</taxon>
        <taxon>Sapindales</taxon>
        <taxon>Sapindaceae</taxon>
        <taxon>Hippocastanoideae</taxon>
        <taxon>Acereae</taxon>
        <taxon>Acer</taxon>
    </lineage>
</organism>
<dbReference type="PROSITE" id="PS50197">
    <property type="entry name" value="BEACH"/>
    <property type="match status" value="1"/>
</dbReference>
<protein>
    <submittedName>
        <fullName evidence="9">Uncharacterized protein</fullName>
    </submittedName>
</protein>
<dbReference type="GO" id="GO:0016020">
    <property type="term" value="C:membrane"/>
    <property type="evidence" value="ECO:0007669"/>
    <property type="project" value="UniProtKB-SubCell"/>
</dbReference>
<dbReference type="GO" id="GO:0042910">
    <property type="term" value="F:xenobiotic transmembrane transporter activity"/>
    <property type="evidence" value="ECO:0007669"/>
    <property type="project" value="InterPro"/>
</dbReference>
<dbReference type="InterPro" id="IPR023362">
    <property type="entry name" value="PH-BEACH_dom"/>
</dbReference>
<evidence type="ECO:0000259" key="7">
    <source>
        <dbReference type="PROSITE" id="PS50197"/>
    </source>
</evidence>
<dbReference type="PANTHER" id="PTHR42893">
    <property type="entry name" value="PROTEIN DETOXIFICATION 44, CHLOROPLASTIC-RELATED"/>
    <property type="match status" value="1"/>
</dbReference>
<evidence type="ECO:0000256" key="6">
    <source>
        <dbReference type="SAM" id="Phobius"/>
    </source>
</evidence>
<dbReference type="InterPro" id="IPR011993">
    <property type="entry name" value="PH-like_dom_sf"/>
</dbReference>
<dbReference type="InterPro" id="IPR002528">
    <property type="entry name" value="MATE_fam"/>
</dbReference>
<comment type="similarity">
    <text evidence="2">Belongs to the multi antimicrobial extrusion (MATE) (TC 2.A.66.1) family.</text>
</comment>
<dbReference type="PROSITE" id="PS51783">
    <property type="entry name" value="PH_BEACH"/>
    <property type="match status" value="1"/>
</dbReference>
<dbReference type="SUPFAM" id="SSF50729">
    <property type="entry name" value="PH domain-like"/>
    <property type="match status" value="1"/>
</dbReference>
<comment type="caution">
    <text evidence="9">The sequence shown here is derived from an EMBL/GenBank/DDBJ whole genome shotgun (WGS) entry which is preliminary data.</text>
</comment>
<dbReference type="Pfam" id="PF14844">
    <property type="entry name" value="PH_BEACH"/>
    <property type="match status" value="1"/>
</dbReference>
<dbReference type="GO" id="GO:0009507">
    <property type="term" value="C:chloroplast"/>
    <property type="evidence" value="ECO:0007669"/>
    <property type="project" value="TreeGrafter"/>
</dbReference>